<evidence type="ECO:0000256" key="1">
    <source>
        <dbReference type="ARBA" id="ARBA00008061"/>
    </source>
</evidence>
<dbReference type="EMBL" id="JBHUMM010000043">
    <property type="protein sequence ID" value="MFD2673231.1"/>
    <property type="molecule type" value="Genomic_DNA"/>
</dbReference>
<evidence type="ECO:0000256" key="2">
    <source>
        <dbReference type="ARBA" id="ARBA00023295"/>
    </source>
</evidence>
<dbReference type="InterPro" id="IPR045857">
    <property type="entry name" value="O16G_dom_2"/>
</dbReference>
<dbReference type="Proteomes" id="UP001597497">
    <property type="component" value="Unassembled WGS sequence"/>
</dbReference>
<dbReference type="NCBIfam" id="NF008183">
    <property type="entry name" value="PRK10933.1"/>
    <property type="match status" value="1"/>
</dbReference>
<keyword evidence="5" id="KW-1185">Reference proteome</keyword>
<dbReference type="Gene3D" id="3.20.20.80">
    <property type="entry name" value="Glycosidases"/>
    <property type="match status" value="1"/>
</dbReference>
<dbReference type="SUPFAM" id="SSF51011">
    <property type="entry name" value="Glycosyl hydrolase domain"/>
    <property type="match status" value="1"/>
</dbReference>
<dbReference type="Gene3D" id="3.90.400.10">
    <property type="entry name" value="Oligo-1,6-glucosidase, Domain 2"/>
    <property type="match status" value="1"/>
</dbReference>
<keyword evidence="2" id="KW-0326">Glycosidase</keyword>
<comment type="similarity">
    <text evidence="1">Belongs to the glycosyl hydrolase 13 family.</text>
</comment>
<comment type="caution">
    <text evidence="4">The sequence shown here is derived from an EMBL/GenBank/DDBJ whole genome shotgun (WGS) entry which is preliminary data.</text>
</comment>
<sequence length="548" mass="64522">MKHTWWKEAVVYQIYWRSFYDTNGDGYGDIRGVIEKLDYIQSLGVDVIWLNPVYASPDADNGYDISDYEAIMPKAGTMTDWEELLAQIHMRGMKLIMDLVVNHTSDQHPWFVESRSSRDNPKRDWYIWQDGKGEKQNEPPNNWRSYFTPSVWEWDERTEQYYFHGFATEQPDLNWQNPEVRHAIYAMMRFWLDKGIDGFRLDAIALLAKKEGFPDAEEPSDIRYLCNNPGIHAYLQEMNREVLQHYDIMTVGEVAFVGPEEGLQYVHEDREELHSLFHFEVADEMPRWDLVRFKHIQTRWYEGLKEKGWNSQFLNNHDHTRLVTRYGHDGEYREASAKCFATLLHTLPGTPYIYQGEEIGMTGVTYDTIDAYQDIAMRNKYAEEVGKGRNPTQVLAELQPLSRDNSRTPMQWNTKKHAGFTTGEPWLPVNPNYPHIHVEEALENQESVFYYYQSLIALRKQHPVMIYGDYEDLSGDHPSLYVYTRTYEGEKWLIMLNTSDQPVRFELPALYGWQIKHCLLSNDTKAQHIQRLDEQLMLQPYAAGIYSL</sequence>
<dbReference type="InterPro" id="IPR013780">
    <property type="entry name" value="Glyco_hydro_b"/>
</dbReference>
<organism evidence="4 5">
    <name type="scientific">Marinicrinis sediminis</name>
    <dbReference type="NCBI Taxonomy" id="1652465"/>
    <lineage>
        <taxon>Bacteria</taxon>
        <taxon>Bacillati</taxon>
        <taxon>Bacillota</taxon>
        <taxon>Bacilli</taxon>
        <taxon>Bacillales</taxon>
        <taxon>Paenibacillaceae</taxon>
    </lineage>
</organism>
<reference evidence="5" key="1">
    <citation type="journal article" date="2019" name="Int. J. Syst. Evol. Microbiol.">
        <title>The Global Catalogue of Microorganisms (GCM) 10K type strain sequencing project: providing services to taxonomists for standard genome sequencing and annotation.</title>
        <authorList>
            <consortium name="The Broad Institute Genomics Platform"/>
            <consortium name="The Broad Institute Genome Sequencing Center for Infectious Disease"/>
            <person name="Wu L."/>
            <person name="Ma J."/>
        </authorList>
    </citation>
    <scope>NUCLEOTIDE SEQUENCE [LARGE SCALE GENOMIC DNA]</scope>
    <source>
        <strain evidence="5">KCTC 33676</strain>
    </source>
</reference>
<gene>
    <name evidence="4" type="ORF">ACFSUC_16785</name>
</gene>
<protein>
    <submittedName>
        <fullName evidence="4">Alpha-glucosidase</fullName>
    </submittedName>
</protein>
<dbReference type="Gene3D" id="2.60.40.1180">
    <property type="entry name" value="Golgi alpha-mannosidase II"/>
    <property type="match status" value="1"/>
</dbReference>
<evidence type="ECO:0000259" key="3">
    <source>
        <dbReference type="SMART" id="SM00642"/>
    </source>
</evidence>
<dbReference type="InterPro" id="IPR006047">
    <property type="entry name" value="GH13_cat_dom"/>
</dbReference>
<dbReference type="SMART" id="SM00642">
    <property type="entry name" value="Aamy"/>
    <property type="match status" value="1"/>
</dbReference>
<evidence type="ECO:0000313" key="4">
    <source>
        <dbReference type="EMBL" id="MFD2673231.1"/>
    </source>
</evidence>
<dbReference type="RefSeq" id="WP_379930793.1">
    <property type="nucleotide sequence ID" value="NZ_JBHUMM010000043.1"/>
</dbReference>
<dbReference type="InterPro" id="IPR017853">
    <property type="entry name" value="GH"/>
</dbReference>
<name>A0ABW5RDT2_9BACL</name>
<accession>A0ABW5RDT2</accession>
<dbReference type="PANTHER" id="PTHR10357:SF179">
    <property type="entry name" value="NEUTRAL AND BASIC AMINO ACID TRANSPORT PROTEIN RBAT"/>
    <property type="match status" value="1"/>
</dbReference>
<keyword evidence="2" id="KW-0378">Hydrolase</keyword>
<dbReference type="SUPFAM" id="SSF51445">
    <property type="entry name" value="(Trans)glycosidases"/>
    <property type="match status" value="1"/>
</dbReference>
<dbReference type="Pfam" id="PF00128">
    <property type="entry name" value="Alpha-amylase"/>
    <property type="match status" value="1"/>
</dbReference>
<dbReference type="InterPro" id="IPR032091">
    <property type="entry name" value="Malt_amylase-like_C"/>
</dbReference>
<dbReference type="PANTHER" id="PTHR10357">
    <property type="entry name" value="ALPHA-AMYLASE FAMILY MEMBER"/>
    <property type="match status" value="1"/>
</dbReference>
<dbReference type="Pfam" id="PF16657">
    <property type="entry name" value="Malt_amylase_C"/>
    <property type="match status" value="1"/>
</dbReference>
<proteinExistence type="inferred from homology"/>
<evidence type="ECO:0000313" key="5">
    <source>
        <dbReference type="Proteomes" id="UP001597497"/>
    </source>
</evidence>
<feature type="domain" description="Glycosyl hydrolase family 13 catalytic" evidence="3">
    <location>
        <begin position="13"/>
        <end position="407"/>
    </location>
</feature>
<dbReference type="CDD" id="cd11333">
    <property type="entry name" value="AmyAc_SI_OligoGlu_DGase"/>
    <property type="match status" value="1"/>
</dbReference>